<evidence type="ECO:0000259" key="6">
    <source>
        <dbReference type="PROSITE" id="PS50850"/>
    </source>
</evidence>
<name>A0A9Q1H111_HOLLE</name>
<feature type="transmembrane region" description="Helical" evidence="5">
    <location>
        <begin position="415"/>
        <end position="435"/>
    </location>
</feature>
<organism evidence="7 8">
    <name type="scientific">Holothuria leucospilota</name>
    <name type="common">Black long sea cucumber</name>
    <name type="synonym">Mertensiothuria leucospilota</name>
    <dbReference type="NCBI Taxonomy" id="206669"/>
    <lineage>
        <taxon>Eukaryota</taxon>
        <taxon>Metazoa</taxon>
        <taxon>Echinodermata</taxon>
        <taxon>Eleutherozoa</taxon>
        <taxon>Echinozoa</taxon>
        <taxon>Holothuroidea</taxon>
        <taxon>Aspidochirotacea</taxon>
        <taxon>Aspidochirotida</taxon>
        <taxon>Holothuriidae</taxon>
        <taxon>Holothuria</taxon>
    </lineage>
</organism>
<evidence type="ECO:0000256" key="3">
    <source>
        <dbReference type="ARBA" id="ARBA00022989"/>
    </source>
</evidence>
<feature type="transmembrane region" description="Helical" evidence="5">
    <location>
        <begin position="382"/>
        <end position="403"/>
    </location>
</feature>
<dbReference type="GO" id="GO:0022857">
    <property type="term" value="F:transmembrane transporter activity"/>
    <property type="evidence" value="ECO:0007669"/>
    <property type="project" value="InterPro"/>
</dbReference>
<reference evidence="7" key="1">
    <citation type="submission" date="2021-10" db="EMBL/GenBank/DDBJ databases">
        <title>Tropical sea cucumber genome reveals ecological adaptation and Cuvierian tubules defense mechanism.</title>
        <authorList>
            <person name="Chen T."/>
        </authorList>
    </citation>
    <scope>NUCLEOTIDE SEQUENCE</scope>
    <source>
        <strain evidence="7">Nanhai2018</strain>
        <tissue evidence="7">Muscle</tissue>
    </source>
</reference>
<dbReference type="Proteomes" id="UP001152320">
    <property type="component" value="Chromosome 14"/>
</dbReference>
<feature type="transmembrane region" description="Helical" evidence="5">
    <location>
        <begin position="353"/>
        <end position="370"/>
    </location>
</feature>
<gene>
    <name evidence="7" type="ORF">HOLleu_29049</name>
</gene>
<dbReference type="PANTHER" id="PTHR24064">
    <property type="entry name" value="SOLUTE CARRIER FAMILY 22 MEMBER"/>
    <property type="match status" value="1"/>
</dbReference>
<evidence type="ECO:0000256" key="1">
    <source>
        <dbReference type="ARBA" id="ARBA00004141"/>
    </source>
</evidence>
<evidence type="ECO:0000313" key="7">
    <source>
        <dbReference type="EMBL" id="KAJ8029609.1"/>
    </source>
</evidence>
<evidence type="ECO:0000256" key="2">
    <source>
        <dbReference type="ARBA" id="ARBA00022692"/>
    </source>
</evidence>
<dbReference type="InterPro" id="IPR005828">
    <property type="entry name" value="MFS_sugar_transport-like"/>
</dbReference>
<evidence type="ECO:0000313" key="8">
    <source>
        <dbReference type="Proteomes" id="UP001152320"/>
    </source>
</evidence>
<protein>
    <submittedName>
        <fullName evidence="7">Organic cation transporter protein</fullName>
    </submittedName>
</protein>
<feature type="domain" description="Major facilitator superfamily (MFS) profile" evidence="6">
    <location>
        <begin position="105"/>
        <end position="522"/>
    </location>
</feature>
<feature type="transmembrane region" description="Helical" evidence="5">
    <location>
        <begin position="232"/>
        <end position="255"/>
    </location>
</feature>
<dbReference type="InterPro" id="IPR020846">
    <property type="entry name" value="MFS_dom"/>
</dbReference>
<evidence type="ECO:0000256" key="5">
    <source>
        <dbReference type="SAM" id="Phobius"/>
    </source>
</evidence>
<dbReference type="OrthoDB" id="2544694at2759"/>
<dbReference type="PROSITE" id="PS50850">
    <property type="entry name" value="MFS"/>
    <property type="match status" value="1"/>
</dbReference>
<sequence length="618" mass="70622">MKSDDIFRYIGEFNRFQWLVFSLVSFCSLLSAMTAFSQVFLAPSVDHWCAISEWADDVDECWTSNKNLYLECIHNLRNASIPLEEDSYSRCSKYDVSYPTDWFEGFSAYNYTNVTIPCDEGWVYDRSVYQSSVIMDFDLVCAKKNLKEIEQSLYFAGYFIAQFIFATISDRFGRFKAFYLSSLLSAILGTIVVFSPSFWFFAIFRFLQGCSNMVYDLVFVIGMEFVGPSKRVLAGTVIPLFYPLGYILLALLAFLIPSWRFLQLAIMCHFIFIFLFFRILPESIRWLISKKKYEEAERAILKAARINKTSHKLPRNFMNEIKTEVETEEQYQKQKKNPYIQDLFRTKRLRRNSLNLIYQWSVIALVYYGLSLSSSNLGSNDFIAFCISGAVEIPAYIICLFVVDSFLGRRGSLFVFQVISGAACISTTFFPVGAWRTTTGTIGKFGISTSYAIIYIYTSEIFPTPVRGIGIAICGIFANAISSFSSVMLILGDIWEPMPYVIFGSASVLGAFLCFLLPETRGKPLPESLHDAEMIDMPKRWCHCVSKCQAQLSVASHSQRCVDGHTSSESTQTMFKDVIEDTEGILGTTIQNMDQTEEEQRKGMNIHEYWKMKSVEDV</sequence>
<feature type="transmembrane region" description="Helical" evidence="5">
    <location>
        <begin position="261"/>
        <end position="280"/>
    </location>
</feature>
<dbReference type="AlphaFoldDB" id="A0A9Q1H111"/>
<dbReference type="Pfam" id="PF00083">
    <property type="entry name" value="Sugar_tr"/>
    <property type="match status" value="1"/>
</dbReference>
<keyword evidence="2 5" id="KW-0812">Transmembrane</keyword>
<dbReference type="SUPFAM" id="SSF103473">
    <property type="entry name" value="MFS general substrate transporter"/>
    <property type="match status" value="1"/>
</dbReference>
<keyword evidence="3 5" id="KW-1133">Transmembrane helix</keyword>
<keyword evidence="8" id="KW-1185">Reference proteome</keyword>
<feature type="transmembrane region" description="Helical" evidence="5">
    <location>
        <begin position="498"/>
        <end position="517"/>
    </location>
</feature>
<feature type="transmembrane region" description="Helical" evidence="5">
    <location>
        <begin position="178"/>
        <end position="204"/>
    </location>
</feature>
<accession>A0A9Q1H111</accession>
<keyword evidence="4 5" id="KW-0472">Membrane</keyword>
<dbReference type="CDD" id="cd17317">
    <property type="entry name" value="MFS_SLC22"/>
    <property type="match status" value="1"/>
</dbReference>
<comment type="subcellular location">
    <subcellularLocation>
        <location evidence="1">Membrane</location>
        <topology evidence="1">Multi-pass membrane protein</topology>
    </subcellularLocation>
</comment>
<feature type="transmembrane region" description="Helical" evidence="5">
    <location>
        <begin position="469"/>
        <end position="492"/>
    </location>
</feature>
<dbReference type="InterPro" id="IPR036259">
    <property type="entry name" value="MFS_trans_sf"/>
</dbReference>
<feature type="transmembrane region" description="Helical" evidence="5">
    <location>
        <begin position="16"/>
        <end position="36"/>
    </location>
</feature>
<feature type="transmembrane region" description="Helical" evidence="5">
    <location>
        <begin position="153"/>
        <end position="172"/>
    </location>
</feature>
<proteinExistence type="predicted"/>
<feature type="transmembrane region" description="Helical" evidence="5">
    <location>
        <begin position="441"/>
        <end position="457"/>
    </location>
</feature>
<comment type="caution">
    <text evidence="7">The sequence shown here is derived from an EMBL/GenBank/DDBJ whole genome shotgun (WGS) entry which is preliminary data.</text>
</comment>
<dbReference type="EMBL" id="JAIZAY010000014">
    <property type="protein sequence ID" value="KAJ8029609.1"/>
    <property type="molecule type" value="Genomic_DNA"/>
</dbReference>
<dbReference type="Gene3D" id="1.20.1250.20">
    <property type="entry name" value="MFS general substrate transporter like domains"/>
    <property type="match status" value="1"/>
</dbReference>
<evidence type="ECO:0000256" key="4">
    <source>
        <dbReference type="ARBA" id="ARBA00023136"/>
    </source>
</evidence>
<dbReference type="GO" id="GO:0016020">
    <property type="term" value="C:membrane"/>
    <property type="evidence" value="ECO:0007669"/>
    <property type="project" value="UniProtKB-SubCell"/>
</dbReference>